<evidence type="ECO:0000313" key="3">
    <source>
        <dbReference type="Proteomes" id="UP000235388"/>
    </source>
</evidence>
<proteinExistence type="predicted"/>
<evidence type="ECO:0000313" key="2">
    <source>
        <dbReference type="EMBL" id="PLW54982.1"/>
    </source>
</evidence>
<accession>A0A2N5VYH7</accession>
<evidence type="ECO:0000256" key="1">
    <source>
        <dbReference type="SAM" id="MobiDB-lite"/>
    </source>
</evidence>
<name>A0A2N5VYH7_9BASI</name>
<feature type="region of interest" description="Disordered" evidence="1">
    <location>
        <begin position="37"/>
        <end position="86"/>
    </location>
</feature>
<comment type="caution">
    <text evidence="2">The sequence shown here is derived from an EMBL/GenBank/DDBJ whole genome shotgun (WGS) entry which is preliminary data.</text>
</comment>
<dbReference type="AlphaFoldDB" id="A0A2N5VYH7"/>
<sequence>MATPKRRGDSGRRTGRVTCPVIDRTVQVAMAKLANSRGRVAKQNSDMRFASDCQSPVPLPERSSEDRRASSPTVMGISTTEALLAQ</sequence>
<dbReference type="Proteomes" id="UP000235388">
    <property type="component" value="Unassembled WGS sequence"/>
</dbReference>
<feature type="compositionally biased region" description="Polar residues" evidence="1">
    <location>
        <begin position="70"/>
        <end position="86"/>
    </location>
</feature>
<gene>
    <name evidence="2" type="ORF">PCANC_02761</name>
</gene>
<keyword evidence="3" id="KW-1185">Reference proteome</keyword>
<reference evidence="2 3" key="1">
    <citation type="submission" date="2017-11" db="EMBL/GenBank/DDBJ databases">
        <title>De novo assembly and phasing of dikaryotic genomes from two isolates of Puccinia coronata f. sp. avenae, the causal agent of oat crown rust.</title>
        <authorList>
            <person name="Miller M.E."/>
            <person name="Zhang Y."/>
            <person name="Omidvar V."/>
            <person name="Sperschneider J."/>
            <person name="Schwessinger B."/>
            <person name="Raley C."/>
            <person name="Palmer J.M."/>
            <person name="Garnica D."/>
            <person name="Upadhyaya N."/>
            <person name="Rathjen J."/>
            <person name="Taylor J.M."/>
            <person name="Park R.F."/>
            <person name="Dodds P.N."/>
            <person name="Hirsch C.D."/>
            <person name="Kianian S.F."/>
            <person name="Figueroa M."/>
        </authorList>
    </citation>
    <scope>NUCLEOTIDE SEQUENCE [LARGE SCALE GENOMIC DNA]</scope>
    <source>
        <strain evidence="2">12NC29</strain>
    </source>
</reference>
<organism evidence="2 3">
    <name type="scientific">Puccinia coronata f. sp. avenae</name>
    <dbReference type="NCBI Taxonomy" id="200324"/>
    <lineage>
        <taxon>Eukaryota</taxon>
        <taxon>Fungi</taxon>
        <taxon>Dikarya</taxon>
        <taxon>Basidiomycota</taxon>
        <taxon>Pucciniomycotina</taxon>
        <taxon>Pucciniomycetes</taxon>
        <taxon>Pucciniales</taxon>
        <taxon>Pucciniaceae</taxon>
        <taxon>Puccinia</taxon>
    </lineage>
</organism>
<protein>
    <submittedName>
        <fullName evidence="2">Uncharacterized protein</fullName>
    </submittedName>
</protein>
<dbReference type="EMBL" id="PGCJ01000038">
    <property type="protein sequence ID" value="PLW54982.1"/>
    <property type="molecule type" value="Genomic_DNA"/>
</dbReference>